<evidence type="ECO:0000313" key="6">
    <source>
        <dbReference type="Proteomes" id="UP001152797"/>
    </source>
</evidence>
<evidence type="ECO:0000313" key="3">
    <source>
        <dbReference type="EMBL" id="CAI3975007.1"/>
    </source>
</evidence>
<dbReference type="InterPro" id="IPR035013">
    <property type="entry name" value="YabN_N"/>
</dbReference>
<reference evidence="3" key="1">
    <citation type="submission" date="2022-10" db="EMBL/GenBank/DDBJ databases">
        <authorList>
            <person name="Chen Y."/>
            <person name="Dougan E. K."/>
            <person name="Chan C."/>
            <person name="Rhodes N."/>
            <person name="Thang M."/>
        </authorList>
    </citation>
    <scope>NUCLEOTIDE SEQUENCE</scope>
</reference>
<proteinExistence type="predicted"/>
<dbReference type="InterPro" id="IPR038577">
    <property type="entry name" value="GT10-like_C_sf"/>
</dbReference>
<dbReference type="AlphaFoldDB" id="A0A9P1FIC6"/>
<protein>
    <submittedName>
        <fullName evidence="5">Uncharacterized protein YabN</fullName>
    </submittedName>
</protein>
<feature type="domain" description="Tetrapyrrole methylase" evidence="2">
    <location>
        <begin position="96"/>
        <end position="293"/>
    </location>
</feature>
<dbReference type="Pfam" id="PF00590">
    <property type="entry name" value="TP_methylase"/>
    <property type="match status" value="1"/>
</dbReference>
<keyword evidence="6" id="KW-1185">Reference proteome</keyword>
<feature type="signal peptide" evidence="1">
    <location>
        <begin position="1"/>
        <end position="23"/>
    </location>
</feature>
<dbReference type="SUPFAM" id="SSF53790">
    <property type="entry name" value="Tetrapyrrole methylase"/>
    <property type="match status" value="1"/>
</dbReference>
<gene>
    <name evidence="3" type="ORF">C1SCF055_LOCUS3369</name>
</gene>
<keyword evidence="1" id="KW-0732">Signal</keyword>
<name>A0A9P1FIC6_9DINO</name>
<dbReference type="InterPro" id="IPR014777">
    <property type="entry name" value="4pyrrole_Mease_sub1"/>
</dbReference>
<dbReference type="SUPFAM" id="SSF53756">
    <property type="entry name" value="UDP-Glycosyltransferase/glycogen phosphorylase"/>
    <property type="match status" value="1"/>
</dbReference>
<dbReference type="Gene3D" id="3.40.1010.10">
    <property type="entry name" value="Cobalt-precorrin-4 Transmethylase, Domain 1"/>
    <property type="match status" value="1"/>
</dbReference>
<evidence type="ECO:0000259" key="2">
    <source>
        <dbReference type="Pfam" id="PF00590"/>
    </source>
</evidence>
<dbReference type="EMBL" id="CAMXCT010000175">
    <property type="protein sequence ID" value="CAI3975007.1"/>
    <property type="molecule type" value="Genomic_DNA"/>
</dbReference>
<dbReference type="InterPro" id="IPR000878">
    <property type="entry name" value="4pyrrol_Mease"/>
</dbReference>
<reference evidence="4" key="2">
    <citation type="submission" date="2024-04" db="EMBL/GenBank/DDBJ databases">
        <authorList>
            <person name="Chen Y."/>
            <person name="Shah S."/>
            <person name="Dougan E. K."/>
            <person name="Thang M."/>
            <person name="Chan C."/>
        </authorList>
    </citation>
    <scope>NUCLEOTIDE SEQUENCE [LARGE SCALE GENOMIC DNA]</scope>
</reference>
<sequence length="660" mass="73215">MQRQFHRHCKLIKLLAFSLYATTFSPSAVPSAGPETSKPTRRFATVNYVTGQAPDIFKVGSTERKLRATGKVASFARSVPTDETTDEMNPGPPGGRVVIAGLGPGNPSYLTRAVWDEICSSSEVFARIGRHPALSAIPDTVKLTTFESYYEEAETFEFLYSNISNRILELAKEHGKVLYLVPGDPWVGETTTKLITSRSSSCGVQVDILPGISFVEPTLAALKVDLLPRLLVGDSYELVSFQHLPLECNTPLLISQLEDQFEASALKVVLMTSFSPEHVVALVHAAGSAECKVEWLPLHRMDQCKDIGIMTSLYVPAANGSFSQLRDAFAKRREDIRDVWDDITHEELSAGLLKGSEALLAVSKDPPRPSEVSESLARILAFTAAHLQLGEDDNDFTTRDIISRASQIVLVVQEPPEVKALSLEGFDLVLTWQDQHLSCEWLGRRAELFVPATPWLVPAEWPQFGTKPKKAALGFLRGSKCRTKGHQLRHKIWEVQERLKQEMQVPLDFMEGGGISRDQRNLQFFNSFVLVIENSKQANYFSEKLLDALLARCIPVYWGCPNIGDFFDVAGMVVIEGEDIDEAVDQVLSKSKSLTPDMVELCQEASEKNYLEATRYAGDFGLRLQQAIDAAIRARPDLLPLQGRKELDEGMSANPKEAYA</sequence>
<dbReference type="EMBL" id="CAMXCT030000175">
    <property type="protein sequence ID" value="CAL4762319.1"/>
    <property type="molecule type" value="Genomic_DNA"/>
</dbReference>
<evidence type="ECO:0000313" key="5">
    <source>
        <dbReference type="EMBL" id="CAL4762319.1"/>
    </source>
</evidence>
<dbReference type="InterPro" id="IPR035996">
    <property type="entry name" value="4pyrrol_Methylase_sf"/>
</dbReference>
<evidence type="ECO:0000313" key="4">
    <source>
        <dbReference type="EMBL" id="CAL1128382.1"/>
    </source>
</evidence>
<dbReference type="OrthoDB" id="426623at2759"/>
<dbReference type="GO" id="GO:0008168">
    <property type="term" value="F:methyltransferase activity"/>
    <property type="evidence" value="ECO:0007669"/>
    <property type="project" value="InterPro"/>
</dbReference>
<comment type="caution">
    <text evidence="3">The sequence shown here is derived from an EMBL/GenBank/DDBJ whole genome shotgun (WGS) entry which is preliminary data.</text>
</comment>
<dbReference type="Gene3D" id="3.40.50.11660">
    <property type="entry name" value="Glycosyl transferase family 10, C-terminal domain"/>
    <property type="match status" value="1"/>
</dbReference>
<dbReference type="CDD" id="cd11723">
    <property type="entry name" value="YabN_N_like"/>
    <property type="match status" value="1"/>
</dbReference>
<accession>A0A9P1FIC6</accession>
<dbReference type="Proteomes" id="UP001152797">
    <property type="component" value="Unassembled WGS sequence"/>
</dbReference>
<dbReference type="EMBL" id="CAMXCT020000175">
    <property type="protein sequence ID" value="CAL1128382.1"/>
    <property type="molecule type" value="Genomic_DNA"/>
</dbReference>
<evidence type="ECO:0000256" key="1">
    <source>
        <dbReference type="SAM" id="SignalP"/>
    </source>
</evidence>
<organism evidence="3">
    <name type="scientific">Cladocopium goreaui</name>
    <dbReference type="NCBI Taxonomy" id="2562237"/>
    <lineage>
        <taxon>Eukaryota</taxon>
        <taxon>Sar</taxon>
        <taxon>Alveolata</taxon>
        <taxon>Dinophyceae</taxon>
        <taxon>Suessiales</taxon>
        <taxon>Symbiodiniaceae</taxon>
        <taxon>Cladocopium</taxon>
    </lineage>
</organism>
<feature type="chain" id="PRO_5043271921" evidence="1">
    <location>
        <begin position="24"/>
        <end position="660"/>
    </location>
</feature>